<organism evidence="21">
    <name type="scientific">Chlamydomonas euryale</name>
    <dbReference type="NCBI Taxonomy" id="1486919"/>
    <lineage>
        <taxon>Eukaryota</taxon>
        <taxon>Viridiplantae</taxon>
        <taxon>Chlorophyta</taxon>
        <taxon>core chlorophytes</taxon>
        <taxon>Chlorophyceae</taxon>
        <taxon>CS clade</taxon>
        <taxon>Chlamydomonadales</taxon>
        <taxon>Chlamydomonadaceae</taxon>
        <taxon>Chlamydomonas</taxon>
    </lineage>
</organism>
<dbReference type="CDD" id="cd01744">
    <property type="entry name" value="GATase1_CPSase"/>
    <property type="match status" value="1"/>
</dbReference>
<evidence type="ECO:0000256" key="2">
    <source>
        <dbReference type="ARBA" id="ARBA00005077"/>
    </source>
</evidence>
<gene>
    <name evidence="21" type="ORF">CEUR00632_LOCUS15003</name>
</gene>
<evidence type="ECO:0000256" key="14">
    <source>
        <dbReference type="ARBA" id="ARBA00044168"/>
    </source>
</evidence>
<evidence type="ECO:0000256" key="7">
    <source>
        <dbReference type="ARBA" id="ARBA00022605"/>
    </source>
</evidence>
<evidence type="ECO:0000256" key="19">
    <source>
        <dbReference type="ARBA" id="ARBA00083899"/>
    </source>
</evidence>
<dbReference type="InterPro" id="IPR002474">
    <property type="entry name" value="CarbamoylP_synth_ssu_N"/>
</dbReference>
<dbReference type="PRINTS" id="PR00097">
    <property type="entry name" value="ANTSNTHASEII"/>
</dbReference>
<dbReference type="PRINTS" id="PR00099">
    <property type="entry name" value="CPSGATASE"/>
</dbReference>
<evidence type="ECO:0000256" key="6">
    <source>
        <dbReference type="ARBA" id="ARBA00022598"/>
    </source>
</evidence>
<evidence type="ECO:0000256" key="10">
    <source>
        <dbReference type="ARBA" id="ARBA00022962"/>
    </source>
</evidence>
<comment type="catalytic activity">
    <reaction evidence="17">
        <text>L-glutamine + H2O = L-glutamate + NH4(+)</text>
        <dbReference type="Rhea" id="RHEA:15889"/>
        <dbReference type="ChEBI" id="CHEBI:15377"/>
        <dbReference type="ChEBI" id="CHEBI:28938"/>
        <dbReference type="ChEBI" id="CHEBI:29985"/>
        <dbReference type="ChEBI" id="CHEBI:58359"/>
    </reaction>
</comment>
<evidence type="ECO:0000256" key="1">
    <source>
        <dbReference type="ARBA" id="ARBA00004812"/>
    </source>
</evidence>
<dbReference type="GO" id="GO:0005524">
    <property type="term" value="F:ATP binding"/>
    <property type="evidence" value="ECO:0007669"/>
    <property type="project" value="UniProtKB-KW"/>
</dbReference>
<comment type="pathway">
    <text evidence="1">Pyrimidine metabolism; UMP biosynthesis via de novo pathway; (S)-dihydroorotate from bicarbonate: step 1/3.</text>
</comment>
<sequence length="472" mass="50449">MLSSSRVAMHAKAQCAAAAAPRCAAPSRCASVTAAASMAPTVAAAASPVALPSRKSSARAPRVVGGARRAGASIRRAVSVTASADAKPFLKRTCRLVLEDGSCWQGFSFGATGTEVGEVVFNTALTGYEEIMSDPSYKGQFVAFTCPHIGNVGINTEDNESSKCHLGAIIIKDLSKSVSNYRSRMDLDKYCKEQGVLGIWGVDTRGLTRVLRDYGSLVGVVTTDMSKSVDELVKQAKGWSIEGKDLLSVVSCKEPYEWAKGTTAEWEFAPYAKGSSKEPFHVVAYDYGIKYNILRRLASYGCRVTVVPATYPADEVMKLQPDGIFFSNGPGDPSAAPYAVDNAKALLGKKPVFGICMGHQILGQAFGAKTFKLKFGHHGGNHPIRYNPTGRVEISAQNHNFAVETSSLPAGVEVTHINLNDGTCAGMVWADKKAMTIQYHPESSPGPHDADVCFQQFIDMMKAERGMKAVAA</sequence>
<dbReference type="GO" id="GO:0006207">
    <property type="term" value="P:'de novo' pyrimidine nucleobase biosynthetic process"/>
    <property type="evidence" value="ECO:0007669"/>
    <property type="project" value="InterPro"/>
</dbReference>
<dbReference type="PROSITE" id="PS51273">
    <property type="entry name" value="GATASE_TYPE_1"/>
    <property type="match status" value="1"/>
</dbReference>
<dbReference type="InterPro" id="IPR035686">
    <property type="entry name" value="CPSase_GATase1"/>
</dbReference>
<evidence type="ECO:0000256" key="13">
    <source>
        <dbReference type="ARBA" id="ARBA00044031"/>
    </source>
</evidence>
<comment type="function">
    <text evidence="12">Small subunit of the arginine-specific carbamoyl phosphate synthase (CPSase). CPSase catalyzes the formation of carbamoyl phosphate from the ammonia moiety of glutamine, carbonate, and phosphate donated by ATP, the first step of the arginine biosynthetic pathway. The small subunit (glutamine amidotransferase) binds and cleaves glutamine to supply the large subunit with the substrate ammonia.</text>
</comment>
<comment type="subunit">
    <text evidence="13">Heterodimer composed of 2 chains; the small (or glutamine) chain promotes the hydrolysis of glutamine to ammonia, which is used by the large (or ammonia) chain to synthesize carbamoyl phosphate.</text>
</comment>
<dbReference type="FunFam" id="3.50.30.20:FF:000001">
    <property type="entry name" value="Carbamoyl-phosphate synthase small chain"/>
    <property type="match status" value="1"/>
</dbReference>
<dbReference type="HAMAP" id="MF_01209">
    <property type="entry name" value="CPSase_S_chain"/>
    <property type="match status" value="1"/>
</dbReference>
<keyword evidence="6" id="KW-0436">Ligase</keyword>
<dbReference type="NCBIfam" id="NF009475">
    <property type="entry name" value="PRK12838.1"/>
    <property type="match status" value="1"/>
</dbReference>
<dbReference type="PANTHER" id="PTHR43418:SF7">
    <property type="entry name" value="CARBAMOYL-PHOSPHATE SYNTHASE SMALL CHAIN"/>
    <property type="match status" value="1"/>
</dbReference>
<evidence type="ECO:0000256" key="17">
    <source>
        <dbReference type="ARBA" id="ARBA00049285"/>
    </source>
</evidence>
<evidence type="ECO:0000259" key="20">
    <source>
        <dbReference type="SMART" id="SM01097"/>
    </source>
</evidence>
<dbReference type="GO" id="GO:0006221">
    <property type="term" value="P:pyrimidine nucleotide biosynthetic process"/>
    <property type="evidence" value="ECO:0007669"/>
    <property type="project" value="UniProtKB-KW"/>
</dbReference>
<dbReference type="InterPro" id="IPR050472">
    <property type="entry name" value="Anth_synth/Amidotransfase"/>
</dbReference>
<dbReference type="SMART" id="SM01097">
    <property type="entry name" value="CPSase_sm_chain"/>
    <property type="match status" value="1"/>
</dbReference>
<dbReference type="Pfam" id="PF00988">
    <property type="entry name" value="CPSase_sm_chain"/>
    <property type="match status" value="1"/>
</dbReference>
<dbReference type="InterPro" id="IPR006274">
    <property type="entry name" value="CarbamoylP_synth_ssu"/>
</dbReference>
<comment type="pathway">
    <text evidence="2">Amino-acid biosynthesis; L-arginine biosynthesis; carbamoyl phosphate from bicarbonate: step 1/1.</text>
</comment>
<feature type="domain" description="Carbamoyl-phosphate synthase small subunit N-terminal" evidence="20">
    <location>
        <begin position="92"/>
        <end position="222"/>
    </location>
</feature>
<dbReference type="EC" id="6.3.5.5" evidence="4"/>
<protein>
    <recommendedName>
        <fullName evidence="14">Carbamoyl phosphate synthase arginine-specific small chain</fullName>
        <ecNumber evidence="4">6.3.5.5</ecNumber>
    </recommendedName>
    <alternativeName>
        <fullName evidence="15">Arginine-specific carbamoyl phosphate synthetase, glutamine chain</fullName>
    </alternativeName>
    <alternativeName>
        <fullName evidence="18">Carbamoyl phosphate synthase small chain, chloroplastic</fullName>
    </alternativeName>
    <alternativeName>
        <fullName evidence="19">Carbamoyl phosphate synthetase glutamine chain</fullName>
    </alternativeName>
</protein>
<evidence type="ECO:0000256" key="11">
    <source>
        <dbReference type="ARBA" id="ARBA00022975"/>
    </source>
</evidence>
<keyword evidence="11" id="KW-0665">Pyrimidine biosynthesis</keyword>
<dbReference type="NCBIfam" id="TIGR01368">
    <property type="entry name" value="CPSaseIIsmall"/>
    <property type="match status" value="1"/>
</dbReference>
<dbReference type="SUPFAM" id="SSF52021">
    <property type="entry name" value="Carbamoyl phosphate synthetase, small subunit N-terminal domain"/>
    <property type="match status" value="1"/>
</dbReference>
<keyword evidence="9" id="KW-0067">ATP-binding</keyword>
<dbReference type="Pfam" id="PF00117">
    <property type="entry name" value="GATase"/>
    <property type="match status" value="1"/>
</dbReference>
<dbReference type="GO" id="GO:0006541">
    <property type="term" value="P:glutamine metabolic process"/>
    <property type="evidence" value="ECO:0007669"/>
    <property type="project" value="InterPro"/>
</dbReference>
<comment type="similarity">
    <text evidence="3">Belongs to the CarA family.</text>
</comment>
<evidence type="ECO:0000256" key="9">
    <source>
        <dbReference type="ARBA" id="ARBA00022840"/>
    </source>
</evidence>
<dbReference type="PRINTS" id="PR00096">
    <property type="entry name" value="GATASE"/>
</dbReference>
<dbReference type="SUPFAM" id="SSF52317">
    <property type="entry name" value="Class I glutamine amidotransferase-like"/>
    <property type="match status" value="1"/>
</dbReference>
<dbReference type="InterPro" id="IPR017926">
    <property type="entry name" value="GATASE"/>
</dbReference>
<dbReference type="FunFam" id="3.40.50.880:FF:000034">
    <property type="entry name" value="carbamoyl-phosphate synthase small chain, chloroplastic"/>
    <property type="match status" value="1"/>
</dbReference>
<evidence type="ECO:0000256" key="5">
    <source>
        <dbReference type="ARBA" id="ARBA00022571"/>
    </source>
</evidence>
<dbReference type="Gene3D" id="3.50.30.20">
    <property type="entry name" value="Carbamoyl-phosphate synthase small subunit, N-terminal domain"/>
    <property type="match status" value="1"/>
</dbReference>
<dbReference type="EMBL" id="HBEC01032394">
    <property type="protein sequence ID" value="CAD8299344.1"/>
    <property type="molecule type" value="Transcribed_RNA"/>
</dbReference>
<keyword evidence="10" id="KW-0315">Glutamine amidotransferase</keyword>
<dbReference type="PANTHER" id="PTHR43418">
    <property type="entry name" value="MULTIFUNCTIONAL TRYPTOPHAN BIOSYNTHESIS PROTEIN-RELATED"/>
    <property type="match status" value="1"/>
</dbReference>
<name>A0A7R9Z1M4_9CHLO</name>
<evidence type="ECO:0000256" key="12">
    <source>
        <dbReference type="ARBA" id="ARBA00043861"/>
    </source>
</evidence>
<keyword evidence="5" id="KW-0055">Arginine biosynthesis</keyword>
<dbReference type="Gene3D" id="3.40.50.880">
    <property type="match status" value="1"/>
</dbReference>
<keyword evidence="8" id="KW-0547">Nucleotide-binding</keyword>
<evidence type="ECO:0000256" key="16">
    <source>
        <dbReference type="ARBA" id="ARBA00048816"/>
    </source>
</evidence>
<dbReference type="AlphaFoldDB" id="A0A7R9Z1M4"/>
<evidence type="ECO:0000256" key="4">
    <source>
        <dbReference type="ARBA" id="ARBA00012738"/>
    </source>
</evidence>
<evidence type="ECO:0000313" key="21">
    <source>
        <dbReference type="EMBL" id="CAD8299344.1"/>
    </source>
</evidence>
<comment type="catalytic activity">
    <reaction evidence="16">
        <text>hydrogencarbonate + L-glutamine + 2 ATP + H2O = carbamoyl phosphate + L-glutamate + 2 ADP + phosphate + 2 H(+)</text>
        <dbReference type="Rhea" id="RHEA:18633"/>
        <dbReference type="ChEBI" id="CHEBI:15377"/>
        <dbReference type="ChEBI" id="CHEBI:15378"/>
        <dbReference type="ChEBI" id="CHEBI:17544"/>
        <dbReference type="ChEBI" id="CHEBI:29985"/>
        <dbReference type="ChEBI" id="CHEBI:30616"/>
        <dbReference type="ChEBI" id="CHEBI:43474"/>
        <dbReference type="ChEBI" id="CHEBI:58228"/>
        <dbReference type="ChEBI" id="CHEBI:58359"/>
        <dbReference type="ChEBI" id="CHEBI:456216"/>
        <dbReference type="EC" id="6.3.5.5"/>
    </reaction>
</comment>
<accession>A0A7R9Z1M4</accession>
<evidence type="ECO:0000256" key="3">
    <source>
        <dbReference type="ARBA" id="ARBA00007800"/>
    </source>
</evidence>
<reference evidence="21" key="1">
    <citation type="submission" date="2021-01" db="EMBL/GenBank/DDBJ databases">
        <authorList>
            <person name="Corre E."/>
            <person name="Pelletier E."/>
            <person name="Niang G."/>
            <person name="Scheremetjew M."/>
            <person name="Finn R."/>
            <person name="Kale V."/>
            <person name="Holt S."/>
            <person name="Cochrane G."/>
            <person name="Meng A."/>
            <person name="Brown T."/>
            <person name="Cohen L."/>
        </authorList>
    </citation>
    <scope>NUCLEOTIDE SEQUENCE</scope>
    <source>
        <strain evidence="21">CCMP219</strain>
    </source>
</reference>
<evidence type="ECO:0000256" key="18">
    <source>
        <dbReference type="ARBA" id="ARBA00074572"/>
    </source>
</evidence>
<evidence type="ECO:0000256" key="15">
    <source>
        <dbReference type="ARBA" id="ARBA00044340"/>
    </source>
</evidence>
<dbReference type="GO" id="GO:0004088">
    <property type="term" value="F:carbamoyl-phosphate synthase (glutamine-hydrolyzing) activity"/>
    <property type="evidence" value="ECO:0007669"/>
    <property type="project" value="UniProtKB-EC"/>
</dbReference>
<dbReference type="InterPro" id="IPR029062">
    <property type="entry name" value="Class_I_gatase-like"/>
</dbReference>
<keyword evidence="7" id="KW-0028">Amino-acid biosynthesis</keyword>
<evidence type="ECO:0000256" key="8">
    <source>
        <dbReference type="ARBA" id="ARBA00022741"/>
    </source>
</evidence>
<dbReference type="InterPro" id="IPR036480">
    <property type="entry name" value="CarbP_synth_ssu_N_sf"/>
</dbReference>
<dbReference type="GO" id="GO:0006526">
    <property type="term" value="P:L-arginine biosynthetic process"/>
    <property type="evidence" value="ECO:0007669"/>
    <property type="project" value="UniProtKB-KW"/>
</dbReference>
<proteinExistence type="inferred from homology"/>